<reference evidence="1" key="1">
    <citation type="journal article" date="2020" name="Nature">
        <title>Giant virus diversity and host interactions through global metagenomics.</title>
        <authorList>
            <person name="Schulz F."/>
            <person name="Roux S."/>
            <person name="Paez-Espino D."/>
            <person name="Jungbluth S."/>
            <person name="Walsh D.A."/>
            <person name="Denef V.J."/>
            <person name="McMahon K.D."/>
            <person name="Konstantinidis K.T."/>
            <person name="Eloe-Fadrosh E.A."/>
            <person name="Kyrpides N.C."/>
            <person name="Woyke T."/>
        </authorList>
    </citation>
    <scope>NUCLEOTIDE SEQUENCE</scope>
    <source>
        <strain evidence="1">GVMAG-M-3300024510-1</strain>
    </source>
</reference>
<evidence type="ECO:0000313" key="1">
    <source>
        <dbReference type="EMBL" id="QHT97084.1"/>
    </source>
</evidence>
<dbReference type="EMBL" id="MN740271">
    <property type="protein sequence ID" value="QHT97084.1"/>
    <property type="molecule type" value="Genomic_DNA"/>
</dbReference>
<sequence>MKLFYYLDFKMSSYLYQSGRRRDYDAFVQMDRRGIVTIQGNSLVFNDNGKQDAPVTFHTHYKTNESGGFQAPSRTDIHVFLCIYPQTHTHYILTSMGVYIMKKGTCNMSERSKQKIIKFVRQLQAIYDPLTHADEYHSEFMAFVNNVCPQAFHVQYVVTGGHLPLPLFNQSAPKKKCLQC</sequence>
<protein>
    <submittedName>
        <fullName evidence="1">Uncharacterized protein</fullName>
    </submittedName>
</protein>
<accession>A0A6C0IUX3</accession>
<name>A0A6C0IUX3_9ZZZZ</name>
<proteinExistence type="predicted"/>
<organism evidence="1">
    <name type="scientific">viral metagenome</name>
    <dbReference type="NCBI Taxonomy" id="1070528"/>
    <lineage>
        <taxon>unclassified sequences</taxon>
        <taxon>metagenomes</taxon>
        <taxon>organismal metagenomes</taxon>
    </lineage>
</organism>
<dbReference type="AlphaFoldDB" id="A0A6C0IUX3"/>